<proteinExistence type="predicted"/>
<dbReference type="Gene3D" id="3.40.50.2000">
    <property type="entry name" value="Glycogen Phosphorylase B"/>
    <property type="match status" value="1"/>
</dbReference>
<evidence type="ECO:0000313" key="2">
    <source>
        <dbReference type="Proteomes" id="UP001430290"/>
    </source>
</evidence>
<sequence length="102" mass="10611">MPAHGTHNIPGKLLTYVHAGLPVLARVNPNNDLVSLVEDEAVGLVVPGNSAALLHAHAMRLADDARLRAAMGQAGIALARRMFSPESAARDVAAMLAVNVDS</sequence>
<gene>
    <name evidence="1" type="ORF">K7B09_04590</name>
</gene>
<reference evidence="1" key="1">
    <citation type="submission" date="2021-09" db="EMBL/GenBank/DDBJ databases">
        <authorList>
            <person name="Wu T."/>
            <person name="Guo S.Z."/>
        </authorList>
    </citation>
    <scope>NUCLEOTIDE SEQUENCE</scope>
    <source>
        <strain evidence="1">RSS-23</strain>
    </source>
</reference>
<accession>A0ABS7TCR5</accession>
<keyword evidence="2" id="KW-1185">Reference proteome</keyword>
<organism evidence="1 2">
    <name type="scientific">Thermomonas beijingensis</name>
    <dbReference type="NCBI Taxonomy" id="2872701"/>
    <lineage>
        <taxon>Bacteria</taxon>
        <taxon>Pseudomonadati</taxon>
        <taxon>Pseudomonadota</taxon>
        <taxon>Gammaproteobacteria</taxon>
        <taxon>Lysobacterales</taxon>
        <taxon>Lysobacteraceae</taxon>
        <taxon>Thermomonas</taxon>
    </lineage>
</organism>
<dbReference type="EMBL" id="JAIQDJ010000001">
    <property type="protein sequence ID" value="MBZ4185603.1"/>
    <property type="molecule type" value="Genomic_DNA"/>
</dbReference>
<protein>
    <recommendedName>
        <fullName evidence="3">Glycosyl transferases group 1</fullName>
    </recommendedName>
</protein>
<evidence type="ECO:0000313" key="1">
    <source>
        <dbReference type="EMBL" id="MBZ4185603.1"/>
    </source>
</evidence>
<dbReference type="RefSeq" id="WP_223627243.1">
    <property type="nucleotide sequence ID" value="NZ_JAIQDJ010000001.1"/>
</dbReference>
<name>A0ABS7TCR5_9GAMM</name>
<dbReference type="Proteomes" id="UP001430290">
    <property type="component" value="Unassembled WGS sequence"/>
</dbReference>
<evidence type="ECO:0008006" key="3">
    <source>
        <dbReference type="Google" id="ProtNLM"/>
    </source>
</evidence>
<comment type="caution">
    <text evidence="1">The sequence shown here is derived from an EMBL/GenBank/DDBJ whole genome shotgun (WGS) entry which is preliminary data.</text>
</comment>
<dbReference type="SUPFAM" id="SSF53756">
    <property type="entry name" value="UDP-Glycosyltransferase/glycogen phosphorylase"/>
    <property type="match status" value="1"/>
</dbReference>